<dbReference type="Proteomes" id="UP000192569">
    <property type="component" value="Chromosome I"/>
</dbReference>
<organism evidence="1 2">
    <name type="scientific">Thermanaeromonas toyohensis ToBE</name>
    <dbReference type="NCBI Taxonomy" id="698762"/>
    <lineage>
        <taxon>Bacteria</taxon>
        <taxon>Bacillati</taxon>
        <taxon>Bacillota</taxon>
        <taxon>Clostridia</taxon>
        <taxon>Neomoorellales</taxon>
        <taxon>Neomoorellaceae</taxon>
        <taxon>Thermanaeromonas</taxon>
    </lineage>
</organism>
<evidence type="ECO:0000313" key="1">
    <source>
        <dbReference type="EMBL" id="SMB97840.1"/>
    </source>
</evidence>
<name>A0A1W1VX70_9FIRM</name>
<gene>
    <name evidence="1" type="ORF">SAMN00808754_1982</name>
</gene>
<evidence type="ECO:0000313" key="2">
    <source>
        <dbReference type="Proteomes" id="UP000192569"/>
    </source>
</evidence>
<keyword evidence="2" id="KW-1185">Reference proteome</keyword>
<reference evidence="1 2" key="1">
    <citation type="submission" date="2017-04" db="EMBL/GenBank/DDBJ databases">
        <authorList>
            <person name="Afonso C.L."/>
            <person name="Miller P.J."/>
            <person name="Scott M.A."/>
            <person name="Spackman E."/>
            <person name="Goraichik I."/>
            <person name="Dimitrov K.M."/>
            <person name="Suarez D.L."/>
            <person name="Swayne D.E."/>
        </authorList>
    </citation>
    <scope>NUCLEOTIDE SEQUENCE [LARGE SCALE GENOMIC DNA]</scope>
    <source>
        <strain evidence="1 2">ToBE</strain>
    </source>
</reference>
<dbReference type="EMBL" id="LT838272">
    <property type="protein sequence ID" value="SMB97840.1"/>
    <property type="molecule type" value="Genomic_DNA"/>
</dbReference>
<sequence>MAEIRYISRLEDDGTILLPSQVLERLKWEPENYFHGIFVQKVEQKWR</sequence>
<accession>A0A1W1VX70</accession>
<proteinExistence type="predicted"/>
<protein>
    <submittedName>
        <fullName evidence="1">Uncharacterized protein</fullName>
    </submittedName>
</protein>
<dbReference type="STRING" id="698762.SAMN00808754_1982"/>
<dbReference type="AlphaFoldDB" id="A0A1W1VX70"/>
<dbReference type="RefSeq" id="WP_157109918.1">
    <property type="nucleotide sequence ID" value="NZ_LT838272.1"/>
</dbReference>